<gene>
    <name evidence="9" type="ORF">L4923_27470</name>
</gene>
<keyword evidence="4 6" id="KW-0378">Hydrolase</keyword>
<keyword evidence="5 6" id="KW-0046">Antibiotic resistance</keyword>
<dbReference type="SUPFAM" id="SSF56601">
    <property type="entry name" value="beta-lactamase/transpeptidase-like"/>
    <property type="match status" value="1"/>
</dbReference>
<evidence type="ECO:0000256" key="4">
    <source>
        <dbReference type="ARBA" id="ARBA00022801"/>
    </source>
</evidence>
<protein>
    <recommendedName>
        <fullName evidence="3 6">Beta-lactamase</fullName>
        <ecNumber evidence="3 6">3.5.2.6</ecNumber>
    </recommendedName>
</protein>
<organism evidence="9 10">
    <name type="scientific">Mesorhizobium retamae</name>
    <dbReference type="NCBI Taxonomy" id="2912854"/>
    <lineage>
        <taxon>Bacteria</taxon>
        <taxon>Pseudomonadati</taxon>
        <taxon>Pseudomonadota</taxon>
        <taxon>Alphaproteobacteria</taxon>
        <taxon>Hyphomicrobiales</taxon>
        <taxon>Phyllobacteriaceae</taxon>
        <taxon>Mesorhizobium</taxon>
    </lineage>
</organism>
<evidence type="ECO:0000256" key="5">
    <source>
        <dbReference type="ARBA" id="ARBA00023251"/>
    </source>
</evidence>
<keyword evidence="7" id="KW-0732">Signal</keyword>
<dbReference type="InterPro" id="IPR012338">
    <property type="entry name" value="Beta-lactam/transpept-like"/>
</dbReference>
<dbReference type="InterPro" id="IPR058136">
    <property type="entry name" value="AmpC"/>
</dbReference>
<comment type="similarity">
    <text evidence="2 6">Belongs to the class-C beta-lactamase family.</text>
</comment>
<feature type="domain" description="Beta-lactamase-related" evidence="8">
    <location>
        <begin position="37"/>
        <end position="382"/>
    </location>
</feature>
<accession>A0ABS9QMX5</accession>
<dbReference type="RefSeq" id="WP_239370288.1">
    <property type="nucleotide sequence ID" value="NZ_JAKREW010000053.1"/>
</dbReference>
<name>A0ABS9QMX5_9HYPH</name>
<dbReference type="InterPro" id="IPR001586">
    <property type="entry name" value="Beta-lactam_class-C_AS"/>
</dbReference>
<evidence type="ECO:0000259" key="8">
    <source>
        <dbReference type="Pfam" id="PF00144"/>
    </source>
</evidence>
<proteinExistence type="inferred from homology"/>
<evidence type="ECO:0000313" key="9">
    <source>
        <dbReference type="EMBL" id="MCG7508782.1"/>
    </source>
</evidence>
<feature type="chain" id="PRO_5046387739" description="Beta-lactamase" evidence="7">
    <location>
        <begin position="23"/>
        <end position="390"/>
    </location>
</feature>
<comment type="catalytic activity">
    <reaction evidence="1 6">
        <text>a beta-lactam + H2O = a substituted beta-amino acid</text>
        <dbReference type="Rhea" id="RHEA:20401"/>
        <dbReference type="ChEBI" id="CHEBI:15377"/>
        <dbReference type="ChEBI" id="CHEBI:35627"/>
        <dbReference type="ChEBI" id="CHEBI:140347"/>
        <dbReference type="EC" id="3.5.2.6"/>
    </reaction>
</comment>
<dbReference type="PANTHER" id="PTHR46825:SF8">
    <property type="entry name" value="BETA-LACTAMASE-RELATED"/>
    <property type="match status" value="1"/>
</dbReference>
<dbReference type="InterPro" id="IPR050491">
    <property type="entry name" value="AmpC-like"/>
</dbReference>
<evidence type="ECO:0000256" key="6">
    <source>
        <dbReference type="RuleBase" id="RU361140"/>
    </source>
</evidence>
<reference evidence="9 10" key="1">
    <citation type="submission" date="2022-02" db="EMBL/GenBank/DDBJ databases">
        <title>Draft genome sequence of Mezorhizobium retamae strain IRAMC:0171 isolated from Retama raetam nodules.</title>
        <authorList>
            <person name="Bengaied R."/>
            <person name="Sbissi I."/>
            <person name="Huber K."/>
            <person name="Ghodbane F."/>
            <person name="Nouioui I."/>
            <person name="Tarhouni M."/>
            <person name="Gtari M."/>
        </authorList>
    </citation>
    <scope>NUCLEOTIDE SEQUENCE [LARGE SCALE GENOMIC DNA]</scope>
    <source>
        <strain evidence="9 10">IRAMC:0171</strain>
    </source>
</reference>
<evidence type="ECO:0000256" key="1">
    <source>
        <dbReference type="ARBA" id="ARBA00001526"/>
    </source>
</evidence>
<dbReference type="EMBL" id="JAKREW010000053">
    <property type="protein sequence ID" value="MCG7508782.1"/>
    <property type="molecule type" value="Genomic_DNA"/>
</dbReference>
<keyword evidence="10" id="KW-1185">Reference proteome</keyword>
<dbReference type="Gene3D" id="3.40.710.10">
    <property type="entry name" value="DD-peptidase/beta-lactamase superfamily"/>
    <property type="match status" value="1"/>
</dbReference>
<evidence type="ECO:0000256" key="2">
    <source>
        <dbReference type="ARBA" id="ARBA00007840"/>
    </source>
</evidence>
<evidence type="ECO:0000256" key="7">
    <source>
        <dbReference type="SAM" id="SignalP"/>
    </source>
</evidence>
<evidence type="ECO:0000313" key="10">
    <source>
        <dbReference type="Proteomes" id="UP001201701"/>
    </source>
</evidence>
<feature type="signal peptide" evidence="7">
    <location>
        <begin position="1"/>
        <end position="22"/>
    </location>
</feature>
<dbReference type="PANTHER" id="PTHR46825">
    <property type="entry name" value="D-ALANYL-D-ALANINE-CARBOXYPEPTIDASE/ENDOPEPTIDASE AMPH"/>
    <property type="match status" value="1"/>
</dbReference>
<dbReference type="EC" id="3.5.2.6" evidence="3 6"/>
<sequence length="390" mass="41844">MTGIFRIGILAAALLQVTNTHAADQKDAERQLEQLVNKTVHPVMKENDLPGMAVAITVNGKRFFFGYGVASKENGEKVTEKTIFEVGSVSKTFAATLAAYAVENGTFSLTEKASAYLPALAGGALDKIDVLDLGTYTAGGLPLQVPDEVTNQDGMIAYFRAWKPEFAPGTRRRYSNPSIGLFGYLAAESMGKPYDALMEETLLPKLGLSNTFIHVPKGRMGDYAYGYTKAGKPIRVSPGVLDSEAYGIKTTAPDLIRFVEANIGGQLSDEKLRGAIAATHVGYYKVGEMTQGLGWESYPYPTSLDRLLAGNSADMAFKPQKAEKLNPPVPAGADAWLNKTGSTNGFAAYAAFIPARKAGIVILANKNYPIPARIRAAYRILSGIEKLSGL</sequence>
<dbReference type="Pfam" id="PF00144">
    <property type="entry name" value="Beta-lactamase"/>
    <property type="match status" value="1"/>
</dbReference>
<dbReference type="Proteomes" id="UP001201701">
    <property type="component" value="Unassembled WGS sequence"/>
</dbReference>
<dbReference type="InterPro" id="IPR001466">
    <property type="entry name" value="Beta-lactam-related"/>
</dbReference>
<evidence type="ECO:0000256" key="3">
    <source>
        <dbReference type="ARBA" id="ARBA00012865"/>
    </source>
</evidence>
<dbReference type="NCBIfam" id="NF033085">
    <property type="entry name" value="bla_class_C"/>
    <property type="match status" value="1"/>
</dbReference>
<comment type="caution">
    <text evidence="9">The sequence shown here is derived from an EMBL/GenBank/DDBJ whole genome shotgun (WGS) entry which is preliminary data.</text>
</comment>
<dbReference type="PROSITE" id="PS00336">
    <property type="entry name" value="BETA_LACTAMASE_C"/>
    <property type="match status" value="1"/>
</dbReference>